<dbReference type="AlphaFoldDB" id="A0A7J7XQ72"/>
<feature type="region of interest" description="Disordered" evidence="1">
    <location>
        <begin position="46"/>
        <end position="84"/>
    </location>
</feature>
<protein>
    <submittedName>
        <fullName evidence="2">Uncharacterized protein</fullName>
    </submittedName>
</protein>
<sequence>MGYDAKVLFWVQNCKAGRCGRWRNCRAGRVPAAECPPPFPPCPSPPPGPSCTVASSHRWTPYAKPRSGHEESRPRSGGRGPRERCYRVLALTPVRASQAERAAEPPPHQACGPARHTVPGRPETYAARRSRGPTWCSLPRRFSAHQKPKLSSAVWAAR</sequence>
<feature type="compositionally biased region" description="Basic and acidic residues" evidence="1">
    <location>
        <begin position="67"/>
        <end position="84"/>
    </location>
</feature>
<evidence type="ECO:0000313" key="3">
    <source>
        <dbReference type="Proteomes" id="UP000585614"/>
    </source>
</evidence>
<feature type="region of interest" description="Disordered" evidence="1">
    <location>
        <begin position="97"/>
        <end position="158"/>
    </location>
</feature>
<evidence type="ECO:0000256" key="1">
    <source>
        <dbReference type="SAM" id="MobiDB-lite"/>
    </source>
</evidence>
<accession>A0A7J7XQ72</accession>
<evidence type="ECO:0000313" key="2">
    <source>
        <dbReference type="EMBL" id="KAF6351688.1"/>
    </source>
</evidence>
<name>A0A7J7XQ72_RHIFE</name>
<organism evidence="2 3">
    <name type="scientific">Rhinolophus ferrumequinum</name>
    <name type="common">Greater horseshoe bat</name>
    <dbReference type="NCBI Taxonomy" id="59479"/>
    <lineage>
        <taxon>Eukaryota</taxon>
        <taxon>Metazoa</taxon>
        <taxon>Chordata</taxon>
        <taxon>Craniata</taxon>
        <taxon>Vertebrata</taxon>
        <taxon>Euteleostomi</taxon>
        <taxon>Mammalia</taxon>
        <taxon>Eutheria</taxon>
        <taxon>Laurasiatheria</taxon>
        <taxon>Chiroptera</taxon>
        <taxon>Yinpterochiroptera</taxon>
        <taxon>Rhinolophoidea</taxon>
        <taxon>Rhinolophidae</taxon>
        <taxon>Rhinolophinae</taxon>
        <taxon>Rhinolophus</taxon>
    </lineage>
</organism>
<comment type="caution">
    <text evidence="2">The sequence shown here is derived from an EMBL/GenBank/DDBJ whole genome shotgun (WGS) entry which is preliminary data.</text>
</comment>
<proteinExistence type="predicted"/>
<dbReference type="EMBL" id="JACAGC010000008">
    <property type="protein sequence ID" value="KAF6351688.1"/>
    <property type="molecule type" value="Genomic_DNA"/>
</dbReference>
<gene>
    <name evidence="2" type="ORF">mRhiFer1_010184</name>
</gene>
<dbReference type="Proteomes" id="UP000585614">
    <property type="component" value="Unassembled WGS sequence"/>
</dbReference>
<reference evidence="2 3" key="1">
    <citation type="journal article" date="2020" name="Nature">
        <title>Six reference-quality genomes reveal evolution of bat adaptations.</title>
        <authorList>
            <person name="Jebb D."/>
            <person name="Huang Z."/>
            <person name="Pippel M."/>
            <person name="Hughes G.M."/>
            <person name="Lavrichenko K."/>
            <person name="Devanna P."/>
            <person name="Winkler S."/>
            <person name="Jermiin L.S."/>
            <person name="Skirmuntt E.C."/>
            <person name="Katzourakis A."/>
            <person name="Burkitt-Gray L."/>
            <person name="Ray D.A."/>
            <person name="Sullivan K.A.M."/>
            <person name="Roscito J.G."/>
            <person name="Kirilenko B.M."/>
            <person name="Davalos L.M."/>
            <person name="Corthals A.P."/>
            <person name="Power M.L."/>
            <person name="Jones G."/>
            <person name="Ransome R.D."/>
            <person name="Dechmann D.K.N."/>
            <person name="Locatelli A.G."/>
            <person name="Puechmaille S.J."/>
            <person name="Fedrigo O."/>
            <person name="Jarvis E.D."/>
            <person name="Hiller M."/>
            <person name="Vernes S.C."/>
            <person name="Myers E.W."/>
            <person name="Teeling E.C."/>
        </authorList>
    </citation>
    <scope>NUCLEOTIDE SEQUENCE [LARGE SCALE GENOMIC DNA]</scope>
    <source>
        <strain evidence="2">MRhiFer1</strain>
        <tissue evidence="2">Lung</tissue>
    </source>
</reference>